<evidence type="ECO:0000256" key="1">
    <source>
        <dbReference type="SAM" id="Coils"/>
    </source>
</evidence>
<evidence type="ECO:0000256" key="2">
    <source>
        <dbReference type="SAM" id="MobiDB-lite"/>
    </source>
</evidence>
<keyword evidence="4" id="KW-1185">Reference proteome</keyword>
<evidence type="ECO:0000313" key="3">
    <source>
        <dbReference type="EMBL" id="QZP38547.1"/>
    </source>
</evidence>
<dbReference type="KEGG" id="hmp:K6T50_05240"/>
<name>A0A8T8WFB2_9EURY</name>
<keyword evidence="1" id="KW-0175">Coiled coil</keyword>
<protein>
    <submittedName>
        <fullName evidence="3">Uncharacterized protein</fullName>
    </submittedName>
</protein>
<dbReference type="EMBL" id="CP081958">
    <property type="protein sequence ID" value="QZP38547.1"/>
    <property type="molecule type" value="Genomic_DNA"/>
</dbReference>
<organism evidence="3 4">
    <name type="scientific">Halobaculum magnesiiphilum</name>
    <dbReference type="NCBI Taxonomy" id="1017351"/>
    <lineage>
        <taxon>Archaea</taxon>
        <taxon>Methanobacteriati</taxon>
        <taxon>Methanobacteriota</taxon>
        <taxon>Stenosarchaea group</taxon>
        <taxon>Halobacteria</taxon>
        <taxon>Halobacteriales</taxon>
        <taxon>Haloferacaceae</taxon>
        <taxon>Halobaculum</taxon>
    </lineage>
</organism>
<reference evidence="3 4" key="1">
    <citation type="journal article" date="2021" name="Int. J. Syst. Evol. Microbiol.">
        <title>Halobaculum halophilum sp. nov. and Halobaculum salinum sp. nov., isolated from salt lake and saline soil.</title>
        <authorList>
            <person name="Cui H.L."/>
            <person name="Shi X.W."/>
            <person name="Yin X.M."/>
            <person name="Yang X.Y."/>
            <person name="Hou J."/>
            <person name="Zhu L."/>
        </authorList>
    </citation>
    <scope>NUCLEOTIDE SEQUENCE [LARGE SCALE GENOMIC DNA]</scope>
    <source>
        <strain evidence="3 4">NBRC 109044</strain>
    </source>
</reference>
<dbReference type="Proteomes" id="UP000826254">
    <property type="component" value="Chromosome"/>
</dbReference>
<gene>
    <name evidence="3" type="ORF">K6T50_05240</name>
</gene>
<sequence>MSELISEAHTTNNRLQSLEARLSTIEQAVQEDPEVTELANEVFTILPSKAQIEEYNAPEQSLPAKLPEEQGGPIAYSGRVADVAALTDSNELQVQRALDKLQSNTARVHHDDGHDERRYYKEV</sequence>
<feature type="compositionally biased region" description="Basic and acidic residues" evidence="2">
    <location>
        <begin position="108"/>
        <end position="123"/>
    </location>
</feature>
<dbReference type="AlphaFoldDB" id="A0A8T8WFB2"/>
<accession>A0A8T8WFB2</accession>
<feature type="region of interest" description="Disordered" evidence="2">
    <location>
        <begin position="104"/>
        <end position="123"/>
    </location>
</feature>
<evidence type="ECO:0000313" key="4">
    <source>
        <dbReference type="Proteomes" id="UP000826254"/>
    </source>
</evidence>
<proteinExistence type="predicted"/>
<feature type="coiled-coil region" evidence="1">
    <location>
        <begin position="1"/>
        <end position="28"/>
    </location>
</feature>